<dbReference type="OrthoDB" id="28540at10239"/>
<dbReference type="InterPro" id="IPR007769">
    <property type="entry name" value="Poxvirus_A19"/>
</dbReference>
<dbReference type="Proteomes" id="UP000107385">
    <property type="component" value="Segment"/>
</dbReference>
<sequence>MSARAPQTCPPPEPAAEAAGGNKKRRRRRTTTIVDSDCTTCSSCQSRLIHVSDVTRAGSLDLIRCSGTLSCAACGSALTPLRDLVR</sequence>
<dbReference type="RefSeq" id="YP_009112835.1">
    <property type="nucleotide sequence ID" value="NC_025963.1"/>
</dbReference>
<reference evidence="2 3" key="1">
    <citation type="submission" date="2014-09" db="EMBL/GenBank/DDBJ databases">
        <title>Parapoxvirus (PPV) of red deer reveals sub-clinical infection and confirms a unique species.</title>
        <authorList>
            <person name="Friederichs S."/>
            <person name="Stefan K."/>
            <person name="Helmut B."/>
            <person name="Heike L."/>
            <person name="Mathias B."/>
        </authorList>
    </citation>
    <scope>NUCLEOTIDE SEQUENCE [LARGE SCALE GENOMIC DNA]</scope>
    <source>
        <strain evidence="2">HL953</strain>
    </source>
</reference>
<evidence type="ECO:0000256" key="1">
    <source>
        <dbReference type="SAM" id="MobiDB-lite"/>
    </source>
</evidence>
<feature type="region of interest" description="Disordered" evidence="1">
    <location>
        <begin position="1"/>
        <end position="30"/>
    </location>
</feature>
<dbReference type="Pfam" id="PF05077">
    <property type="entry name" value="DUF678"/>
    <property type="match status" value="1"/>
</dbReference>
<protein>
    <submittedName>
        <fullName evidence="2">Putative Zn-finger protein</fullName>
    </submittedName>
</protein>
<evidence type="ECO:0000313" key="3">
    <source>
        <dbReference type="Proteomes" id="UP000107385"/>
    </source>
</evidence>
<keyword evidence="3" id="KW-1185">Reference proteome</keyword>
<evidence type="ECO:0000313" key="2">
    <source>
        <dbReference type="EMBL" id="AIZ77347.1"/>
    </source>
</evidence>
<accession>A0A0A7MC64</accession>
<proteinExistence type="predicted"/>
<name>A0A0A7MC64_9POXV</name>
<dbReference type="EMBL" id="KM502564">
    <property type="protein sequence ID" value="AIZ77347.1"/>
    <property type="molecule type" value="Genomic_DNA"/>
</dbReference>
<dbReference type="GeneID" id="22647494"/>
<dbReference type="KEGG" id="vg:22647494"/>
<organism evidence="2 3">
    <name type="scientific">Parapoxvirus red deer/HL953</name>
    <dbReference type="NCBI Taxonomy" id="1579460"/>
    <lineage>
        <taxon>Viruses</taxon>
        <taxon>Varidnaviria</taxon>
        <taxon>Bamfordvirae</taxon>
        <taxon>Nucleocytoviricota</taxon>
        <taxon>Pokkesviricetes</taxon>
        <taxon>Chitovirales</taxon>
        <taxon>Poxviridae</taxon>
        <taxon>Chordopoxvirinae</taxon>
        <taxon>Parapoxvirus</taxon>
        <taxon>Parapoxvirus reddeerpox</taxon>
        <taxon>Red deerpox virus</taxon>
    </lineage>
</organism>